<name>A0A1I0QEL0_9EURY</name>
<dbReference type="Gene3D" id="3.40.630.30">
    <property type="match status" value="1"/>
</dbReference>
<dbReference type="RefSeq" id="WP_049990079.1">
    <property type="nucleotide sequence ID" value="NZ_FOIS01000004.1"/>
</dbReference>
<dbReference type="Pfam" id="PF13523">
    <property type="entry name" value="Acetyltransf_8"/>
    <property type="match status" value="1"/>
</dbReference>
<dbReference type="InterPro" id="IPR000182">
    <property type="entry name" value="GNAT_dom"/>
</dbReference>
<dbReference type="EMBL" id="FOIS01000004">
    <property type="protein sequence ID" value="SEW25038.1"/>
    <property type="molecule type" value="Genomic_DNA"/>
</dbReference>
<dbReference type="OrthoDB" id="258358at2157"/>
<dbReference type="PANTHER" id="PTHR31438:SF1">
    <property type="entry name" value="LYSINE N-ACYLTRANSFERASE C17G9.06C-RELATED"/>
    <property type="match status" value="1"/>
</dbReference>
<reference evidence="5" key="1">
    <citation type="submission" date="2016-10" db="EMBL/GenBank/DDBJ databases">
        <authorList>
            <person name="Varghese N."/>
        </authorList>
    </citation>
    <scope>NUCLEOTIDE SEQUENCE [LARGE SCALE GENOMIC DNA]</scope>
    <source>
        <strain evidence="5">CGMCC 1.12284</strain>
    </source>
</reference>
<dbReference type="GO" id="GO:0016410">
    <property type="term" value="F:N-acyltransferase activity"/>
    <property type="evidence" value="ECO:0007669"/>
    <property type="project" value="TreeGrafter"/>
</dbReference>
<organism evidence="4 5">
    <name type="scientific">Natrinema salifodinae</name>
    <dbReference type="NCBI Taxonomy" id="1202768"/>
    <lineage>
        <taxon>Archaea</taxon>
        <taxon>Methanobacteriati</taxon>
        <taxon>Methanobacteriota</taxon>
        <taxon>Stenosarchaea group</taxon>
        <taxon>Halobacteria</taxon>
        <taxon>Halobacteriales</taxon>
        <taxon>Natrialbaceae</taxon>
        <taxon>Natrinema</taxon>
    </lineage>
</organism>
<dbReference type="InterPro" id="IPR019432">
    <property type="entry name" value="Acyltransferase_MbtK/IucB-like"/>
</dbReference>
<dbReference type="GO" id="GO:0019290">
    <property type="term" value="P:siderophore biosynthetic process"/>
    <property type="evidence" value="ECO:0007669"/>
    <property type="project" value="InterPro"/>
</dbReference>
<proteinExistence type="predicted"/>
<dbReference type="PROSITE" id="PS51186">
    <property type="entry name" value="GNAT"/>
    <property type="match status" value="1"/>
</dbReference>
<gene>
    <name evidence="4" type="ORF">SAMN05216285_3413</name>
</gene>
<evidence type="ECO:0000313" key="5">
    <source>
        <dbReference type="Proteomes" id="UP000183275"/>
    </source>
</evidence>
<evidence type="ECO:0000259" key="3">
    <source>
        <dbReference type="PROSITE" id="PS51186"/>
    </source>
</evidence>
<evidence type="ECO:0000313" key="4">
    <source>
        <dbReference type="EMBL" id="SEW25038.1"/>
    </source>
</evidence>
<protein>
    <submittedName>
        <fullName evidence="4">Protein N-acetyltransferase, RimJ/RimL family</fullName>
    </submittedName>
</protein>
<dbReference type="STRING" id="1202768.SAMN05216285_3413"/>
<dbReference type="PANTHER" id="PTHR31438">
    <property type="entry name" value="LYSINE N-ACYLTRANSFERASE C17G9.06C-RELATED"/>
    <property type="match status" value="1"/>
</dbReference>
<dbReference type="GO" id="GO:0046677">
    <property type="term" value="P:response to antibiotic"/>
    <property type="evidence" value="ECO:0007669"/>
    <property type="project" value="UniProtKB-KW"/>
</dbReference>
<keyword evidence="1" id="KW-0046">Antibiotic resistance</keyword>
<dbReference type="SMART" id="SM01006">
    <property type="entry name" value="AlcB"/>
    <property type="match status" value="1"/>
</dbReference>
<dbReference type="InterPro" id="IPR016181">
    <property type="entry name" value="Acyl_CoA_acyltransferase"/>
</dbReference>
<accession>A0A1I0QEL0</accession>
<evidence type="ECO:0000256" key="2">
    <source>
        <dbReference type="SAM" id="MobiDB-lite"/>
    </source>
</evidence>
<dbReference type="eggNOG" id="arCOG00842">
    <property type="taxonomic scope" value="Archaea"/>
</dbReference>
<sequence length="233" mass="26555">MTPDPTSASSSSPSRSRSPARGPYATVVSDYDFEYYDETIDRHIGLRPVDLERDLGRLHAWLGSDHVKPYWQLDEPLPEFRTTLREKLADDHQTLYVGCLDHVPVSYWERYWVAEDDLAAHYDADPADQGVHLLIGPEEYLGQGYGTALLRAMIAFQFRHPETLRVVAEPDARNDAVLAAFERCGADLRREFEFEAEAKTARLVVCERERFEREVWPPTDGAAARQAEVSDDD</sequence>
<feature type="compositionally biased region" description="Low complexity" evidence="2">
    <location>
        <begin position="7"/>
        <end position="21"/>
    </location>
</feature>
<dbReference type="SUPFAM" id="SSF55729">
    <property type="entry name" value="Acyl-CoA N-acyltransferases (Nat)"/>
    <property type="match status" value="1"/>
</dbReference>
<keyword evidence="4" id="KW-0808">Transferase</keyword>
<feature type="domain" description="N-acetyltransferase" evidence="3">
    <location>
        <begin position="68"/>
        <end position="212"/>
    </location>
</feature>
<evidence type="ECO:0000256" key="1">
    <source>
        <dbReference type="ARBA" id="ARBA00023251"/>
    </source>
</evidence>
<keyword evidence="5" id="KW-1185">Reference proteome</keyword>
<dbReference type="AlphaFoldDB" id="A0A1I0QEL0"/>
<dbReference type="Proteomes" id="UP000183275">
    <property type="component" value="Unassembled WGS sequence"/>
</dbReference>
<feature type="region of interest" description="Disordered" evidence="2">
    <location>
        <begin position="1"/>
        <end position="23"/>
    </location>
</feature>